<dbReference type="OrthoDB" id="6021743at2759"/>
<organism evidence="2 3">
    <name type="scientific">Lachancea meyersii CBS 8951</name>
    <dbReference type="NCBI Taxonomy" id="1266667"/>
    <lineage>
        <taxon>Eukaryota</taxon>
        <taxon>Fungi</taxon>
        <taxon>Dikarya</taxon>
        <taxon>Ascomycota</taxon>
        <taxon>Saccharomycotina</taxon>
        <taxon>Saccharomycetes</taxon>
        <taxon>Saccharomycetales</taxon>
        <taxon>Saccharomycetaceae</taxon>
        <taxon>Lachancea</taxon>
    </lineage>
</organism>
<keyword evidence="3" id="KW-1185">Reference proteome</keyword>
<dbReference type="InterPro" id="IPR015943">
    <property type="entry name" value="WD40/YVTN_repeat-like_dom_sf"/>
</dbReference>
<protein>
    <submittedName>
        <fullName evidence="2">LAME_0A03598g1_1</fullName>
    </submittedName>
</protein>
<gene>
    <name evidence="2" type="ORF">LAME_0A03598G</name>
</gene>
<dbReference type="SUPFAM" id="SSF50978">
    <property type="entry name" value="WD40 repeat-like"/>
    <property type="match status" value="1"/>
</dbReference>
<accession>A0A1G4INI3</accession>
<dbReference type="AlphaFoldDB" id="A0A1G4INI3"/>
<reference evidence="3" key="1">
    <citation type="submission" date="2016-03" db="EMBL/GenBank/DDBJ databases">
        <authorList>
            <person name="Devillers Hugo."/>
        </authorList>
    </citation>
    <scope>NUCLEOTIDE SEQUENCE [LARGE SCALE GENOMIC DNA]</scope>
</reference>
<evidence type="ECO:0000259" key="1">
    <source>
        <dbReference type="Pfam" id="PF12660"/>
    </source>
</evidence>
<dbReference type="Proteomes" id="UP000191144">
    <property type="component" value="Chromosome A"/>
</dbReference>
<feature type="domain" description="Transcription factor IIIC putative zinc-finger" evidence="1">
    <location>
        <begin position="502"/>
        <end position="570"/>
    </location>
</feature>
<evidence type="ECO:0000313" key="2">
    <source>
        <dbReference type="EMBL" id="SCU78182.1"/>
    </source>
</evidence>
<dbReference type="InterPro" id="IPR024764">
    <property type="entry name" value="TFIIIC_Znf"/>
</dbReference>
<name>A0A1G4INI3_9SACH</name>
<sequence length="572" mass="65086">MKLLRDLKVLRKDLQDWTDNLAWGPDGMLYITTVPDLTVCQPLYNESITNNSKDLFHVKEYPLILKNKFEFLLAQENTILNSIPDSFVKCCKVSPVTNLVAVLTNNGNACVYKDARLLFELDEAHRELKERSYHSLAWSPCGTLINVGNECGEVITFRIVIEAGDYSCERSSSTSLVEDSTSWITKLKWSGQQCLAALSDNSVFLIKGDATHVQIIEPSRFCVFDFCGIRENIIVTRMGSIFRYDMEREKLAKLDWSGHEALHIVPLPSRNAALLLSSKTSCLLDLDQGMQLLEDKLVAPHLETRFKKWNSYFNELNNYETGLSIHGLSTSKDGASLALLYSIDRLSLRYRIVSEQAYRVCFLPLSNMWQIKPQTTGLAWFQTYQIYGKQLPPNSCTDVHSLHLDTGVNFRIYLQMLMSNESMNAIQFSSFVNEEKDNLLYKKAVYDYAAAHKDEITNDLDRASVQAIAQMLALESLVTPAQFSMKSEFIEETFAPGNDLDMDAVRSKDGHVWRRCAATFLPLLTPQVKTCPVSKYQIIDVKRDSLNNFGWLTRTILEFFNNQSIYSGTNML</sequence>
<dbReference type="EMBL" id="LT598483">
    <property type="protein sequence ID" value="SCU78182.1"/>
    <property type="molecule type" value="Genomic_DNA"/>
</dbReference>
<proteinExistence type="predicted"/>
<dbReference type="Pfam" id="PF12660">
    <property type="entry name" value="zf-TFIIIC"/>
    <property type="match status" value="1"/>
</dbReference>
<evidence type="ECO:0000313" key="3">
    <source>
        <dbReference type="Proteomes" id="UP000191144"/>
    </source>
</evidence>
<dbReference type="Gene3D" id="2.130.10.10">
    <property type="entry name" value="YVTN repeat-like/Quinoprotein amine dehydrogenase"/>
    <property type="match status" value="1"/>
</dbReference>
<dbReference type="InterPro" id="IPR036322">
    <property type="entry name" value="WD40_repeat_dom_sf"/>
</dbReference>